<evidence type="ECO:0000313" key="2">
    <source>
        <dbReference type="EMBL" id="QJE98981.1"/>
    </source>
</evidence>
<dbReference type="PROSITE" id="PS50853">
    <property type="entry name" value="FN3"/>
    <property type="match status" value="1"/>
</dbReference>
<dbReference type="PANTHER" id="PTHR45739:SF8">
    <property type="entry name" value="FRAS1-RELATED EXTRACELLULAR MATRIX PROTEIN 1"/>
    <property type="match status" value="1"/>
</dbReference>
<sequence>MCSTSGTLAATAGSVTLGWLANPEANIQRYELQWGTASGSRPNTVDAGKNLTASIGGLNPGTTYYFAVIARNSFGQPSQPSSEVAFTMPGTPNTAPEALSTGLTLEEEGQQDLTLSASDAESDALTYAIVSSPSKGTLLGSPPNLTYRAGLNQSGSDSFSFRVSDGVLESAVATVSVIITPVNDPPVASGKSVTTNEDSSVVIALGGTDPDGDALTYTILSPPALGTLSGSGANRTYQPAANASGNDSFTYTVSDGSFESEPATVMITVNPVNDTPVANAGTASTAEDTPVAITLGGSDAEGSTLSYLTAAPANGIISGTPPNLTYTPKANHNGSDTFTFRVNDGALTSTPATVTISISPVNDQPVAQAKTVKTVRDNAVAVTLAGSDVDGDALSYQVVTQPASGTLSGTPPNLSYKATAGFTGADRFTYRVHDGVLPSAEAAVSIEVASNTPPVASARTVTTNEDTEVAVLLAGTDGDGDVLSYSIVSSPGKGVLTGSGANLVYKPNANVNGSDSFTFRVNDGREFSAAATVALSITAVNDAPLANGRSATTLEDTPVSIVLSGSDIESSNLSYAIVTQPANGTLAGNAPNLTYTPKLNYNGGDSFTFRVNDGSANSTPATVNITVNPVNDAPAANPKSISTPRNTAVAVVLTGGDAEGSPLTFTVMSSPVNGTLSGTPPNLTYTPKNDFAGSDSFTFRVNDGSANSPNATVSIGVANTNRPPQAHGKAVTTMMSKAVSVQLAGTDADANPLSYRIVNAPANGTLTGTPPNVVYKPKTRWSGNDQFTYVVNDGSLDSAAATVSVKVKKKNLKPVGQPQSMVVNQNGSGSTTLAGSDADGDALSFSIVTKPVHGTLTLALPGVTYTPEPGYKGKDRFTFVVNDGTAKSLPTAIEINVVNPNNQVPIPADREYTTSWKTAVPVPISATDPDGDKLTYVVVDKPSAGKLTGKVPNLVYKAPKNFTGTVRFSFKSSDGTALSGLGWITITVTNPPAANARSLADGKDGKAVSGAQALEPDLLPVLSVHADPARKGGLLLQASGTPGRSYMLESSSRNVVAWQPVQAVTLGEDGTAKVALMAPEESGYYRLSDP</sequence>
<dbReference type="InterPro" id="IPR003961">
    <property type="entry name" value="FN3_dom"/>
</dbReference>
<gene>
    <name evidence="2" type="ORF">HHL09_25445</name>
</gene>
<dbReference type="Pfam" id="PF00041">
    <property type="entry name" value="fn3"/>
    <property type="match status" value="1"/>
</dbReference>
<dbReference type="AlphaFoldDB" id="A0A858RQR0"/>
<dbReference type="InterPro" id="IPR036116">
    <property type="entry name" value="FN3_sf"/>
</dbReference>
<dbReference type="InterPro" id="IPR051561">
    <property type="entry name" value="FRAS1_ECM"/>
</dbReference>
<name>A0A858RQR0_9BACT</name>
<organism evidence="2 3">
    <name type="scientific">Luteolibacter luteus</name>
    <dbReference type="NCBI Taxonomy" id="2728835"/>
    <lineage>
        <taxon>Bacteria</taxon>
        <taxon>Pseudomonadati</taxon>
        <taxon>Verrucomicrobiota</taxon>
        <taxon>Verrucomicrobiia</taxon>
        <taxon>Verrucomicrobiales</taxon>
        <taxon>Verrucomicrobiaceae</taxon>
        <taxon>Luteolibacter</taxon>
    </lineage>
</organism>
<dbReference type="Pfam" id="PF17963">
    <property type="entry name" value="Big_9"/>
    <property type="match status" value="10"/>
</dbReference>
<dbReference type="InterPro" id="IPR013783">
    <property type="entry name" value="Ig-like_fold"/>
</dbReference>
<dbReference type="Gene3D" id="2.60.40.2810">
    <property type="match status" value="1"/>
</dbReference>
<reference evidence="2 3" key="1">
    <citation type="submission" date="2020-04" db="EMBL/GenBank/DDBJ databases">
        <title>Luteolibacter sp. G-1-1-1 isolated from soil.</title>
        <authorList>
            <person name="Dahal R.H."/>
        </authorList>
    </citation>
    <scope>NUCLEOTIDE SEQUENCE [LARGE SCALE GENOMIC DNA]</scope>
    <source>
        <strain evidence="2 3">G-1-1-1</strain>
    </source>
</reference>
<evidence type="ECO:0000313" key="3">
    <source>
        <dbReference type="Proteomes" id="UP000501812"/>
    </source>
</evidence>
<dbReference type="NCBIfam" id="NF012211">
    <property type="entry name" value="tand_rpt_95"/>
    <property type="match status" value="9"/>
</dbReference>
<dbReference type="Proteomes" id="UP000501812">
    <property type="component" value="Chromosome"/>
</dbReference>
<dbReference type="Gene3D" id="2.60.40.3440">
    <property type="match status" value="8"/>
</dbReference>
<dbReference type="EMBL" id="CP051774">
    <property type="protein sequence ID" value="QJE98981.1"/>
    <property type="molecule type" value="Genomic_DNA"/>
</dbReference>
<accession>A0A858RQR0</accession>
<dbReference type="PANTHER" id="PTHR45739">
    <property type="entry name" value="MATRIX PROTEIN, PUTATIVE-RELATED"/>
    <property type="match status" value="1"/>
</dbReference>
<dbReference type="SUPFAM" id="SSF49265">
    <property type="entry name" value="Fibronectin type III"/>
    <property type="match status" value="1"/>
</dbReference>
<dbReference type="CDD" id="cd00063">
    <property type="entry name" value="FN3"/>
    <property type="match status" value="1"/>
</dbReference>
<dbReference type="RefSeq" id="WP_169457467.1">
    <property type="nucleotide sequence ID" value="NZ_CP051774.1"/>
</dbReference>
<protein>
    <submittedName>
        <fullName evidence="2">Tandem-95 repeat protein</fullName>
    </submittedName>
</protein>
<evidence type="ECO:0000259" key="1">
    <source>
        <dbReference type="PROSITE" id="PS50853"/>
    </source>
</evidence>
<keyword evidence="3" id="KW-1185">Reference proteome</keyword>
<dbReference type="KEGG" id="luo:HHL09_25445"/>
<proteinExistence type="predicted"/>
<dbReference type="GO" id="GO:0009653">
    <property type="term" value="P:anatomical structure morphogenesis"/>
    <property type="evidence" value="ECO:0007669"/>
    <property type="project" value="TreeGrafter"/>
</dbReference>
<dbReference type="Gene3D" id="2.60.40.10">
    <property type="entry name" value="Immunoglobulins"/>
    <property type="match status" value="1"/>
</dbReference>
<feature type="domain" description="Fibronectin type-III" evidence="1">
    <location>
        <begin position="1"/>
        <end position="91"/>
    </location>
</feature>